<keyword evidence="1" id="KW-0732">Signal</keyword>
<organism evidence="3 4">
    <name type="scientific">Rhizobium gallicum bv. gallicum R602sp</name>
    <dbReference type="NCBI Taxonomy" id="1041138"/>
    <lineage>
        <taxon>Bacteria</taxon>
        <taxon>Pseudomonadati</taxon>
        <taxon>Pseudomonadota</taxon>
        <taxon>Alphaproteobacteria</taxon>
        <taxon>Hyphomicrobiales</taxon>
        <taxon>Rhizobiaceae</taxon>
        <taxon>Rhizobium/Agrobacterium group</taxon>
        <taxon>Rhizobium</taxon>
    </lineage>
</organism>
<dbReference type="KEGG" id="rga:RGR602_PB00268"/>
<dbReference type="GO" id="GO:0015888">
    <property type="term" value="P:thiamine transport"/>
    <property type="evidence" value="ECO:0007669"/>
    <property type="project" value="TreeGrafter"/>
</dbReference>
<sequence length="377" mass="41011">MAQSWHSIHGSGKAIAKNIKLRNVIKVTQSPRKRERVLKTWENIMKLSLALASAAIALATAFPALADALTIYSPQGGERADWIAEQAKAAGHDIKLLNAGGGELFDRLLAEKNNPQADVVLGMVDTSMALLKNEGLFQPYAPAWAKDLPARYKDAEGMVHKFWQTPIVLAYYPDRLPDAEAPKSWLDLTKDEYQGKYVIGATAGQTTRMYLAGILVRFLDANGEVSDEGWDFLSKLYANAIVANDADSQTEAFKSGRASIDLNWLGGTFKLAKDLGAKVKVIDTDGGTPVISEGVAILAGTDQLVEAKAFVDWWGSPDVMAVYAAKFGQVPVLPEALAKSPPVVQENAKLVKAQPIDWDAIAPKLDGWLQKIELEIR</sequence>
<dbReference type="Pfam" id="PF13416">
    <property type="entry name" value="SBP_bac_8"/>
    <property type="match status" value="1"/>
</dbReference>
<dbReference type="InterPro" id="IPR026045">
    <property type="entry name" value="Ferric-bd"/>
</dbReference>
<evidence type="ECO:0000256" key="2">
    <source>
        <dbReference type="ARBA" id="ARBA00022764"/>
    </source>
</evidence>
<evidence type="ECO:0000256" key="1">
    <source>
        <dbReference type="ARBA" id="ARBA00022729"/>
    </source>
</evidence>
<evidence type="ECO:0000313" key="4">
    <source>
        <dbReference type="Proteomes" id="UP000031368"/>
    </source>
</evidence>
<dbReference type="PANTHER" id="PTHR30006">
    <property type="entry name" value="THIAMINE-BINDING PERIPLASMIC PROTEIN-RELATED"/>
    <property type="match status" value="1"/>
</dbReference>
<dbReference type="HOGENOM" id="CLU_026974_0_2_5"/>
<dbReference type="PANTHER" id="PTHR30006:SF2">
    <property type="entry name" value="ABC TRANSPORTER SUBSTRATE-BINDING PROTEIN"/>
    <property type="match status" value="1"/>
</dbReference>
<dbReference type="InterPro" id="IPR006059">
    <property type="entry name" value="SBP"/>
</dbReference>
<gene>
    <name evidence="3" type="ORF">RGR602_PB00268</name>
</gene>
<keyword evidence="3" id="KW-0614">Plasmid</keyword>
<keyword evidence="4" id="KW-1185">Reference proteome</keyword>
<dbReference type="SUPFAM" id="SSF53850">
    <property type="entry name" value="Periplasmic binding protein-like II"/>
    <property type="match status" value="1"/>
</dbReference>
<dbReference type="Gene3D" id="3.40.190.10">
    <property type="entry name" value="Periplasmic binding protein-like II"/>
    <property type="match status" value="2"/>
</dbReference>
<keyword evidence="2" id="KW-0574">Periplasm</keyword>
<dbReference type="AlphaFoldDB" id="A0A0B4XB16"/>
<protein>
    <submittedName>
        <fullName evidence="3">ABC transporter substrate-binding protein</fullName>
    </submittedName>
</protein>
<geneLocation type="plasmid" evidence="3 4">
    <name>pRgalR602b</name>
</geneLocation>
<dbReference type="PIRSF" id="PIRSF002825">
    <property type="entry name" value="CfbpA"/>
    <property type="match status" value="1"/>
</dbReference>
<reference evidence="3 4" key="1">
    <citation type="submission" date="2013-11" db="EMBL/GenBank/DDBJ databases">
        <title>Complete genome sequence of Rhizobium gallicum bv. gallicum R602.</title>
        <authorList>
            <person name="Bustos P."/>
            <person name="Santamaria R.I."/>
            <person name="Lozano L."/>
            <person name="Acosta J.L."/>
            <person name="Ormeno-Orrillo E."/>
            <person name="Rogel M.A."/>
            <person name="Romero D."/>
            <person name="Cevallos M.A."/>
            <person name="Martinez-Romero E."/>
            <person name="Gonzalez V."/>
        </authorList>
    </citation>
    <scope>NUCLEOTIDE SEQUENCE [LARGE SCALE GENOMIC DNA]</scope>
    <source>
        <strain evidence="3 4">R602</strain>
        <plasmid evidence="3 4">pRgalR602b</plasmid>
    </source>
</reference>
<accession>A0A0B4XB16</accession>
<dbReference type="CDD" id="cd13551">
    <property type="entry name" value="PBP2_Fbp_like_5"/>
    <property type="match status" value="1"/>
</dbReference>
<dbReference type="GO" id="GO:0030976">
    <property type="term" value="F:thiamine pyrophosphate binding"/>
    <property type="evidence" value="ECO:0007669"/>
    <property type="project" value="TreeGrafter"/>
</dbReference>
<dbReference type="Proteomes" id="UP000031368">
    <property type="component" value="Plasmid pRgalR602b"/>
</dbReference>
<evidence type="ECO:0000313" key="3">
    <source>
        <dbReference type="EMBL" id="AJD43803.1"/>
    </source>
</evidence>
<dbReference type="GO" id="GO:0030288">
    <property type="term" value="C:outer membrane-bounded periplasmic space"/>
    <property type="evidence" value="ECO:0007669"/>
    <property type="project" value="TreeGrafter"/>
</dbReference>
<dbReference type="GO" id="GO:0030975">
    <property type="term" value="F:thiamine binding"/>
    <property type="evidence" value="ECO:0007669"/>
    <property type="project" value="TreeGrafter"/>
</dbReference>
<name>A0A0B4XB16_9HYPH</name>
<dbReference type="EMBL" id="CP006879">
    <property type="protein sequence ID" value="AJD43803.1"/>
    <property type="molecule type" value="Genomic_DNA"/>
</dbReference>
<proteinExistence type="predicted"/>